<dbReference type="STRING" id="47866.GA0074694_4726"/>
<gene>
    <name evidence="1" type="ORF">GA0074694_4726</name>
</gene>
<name>A0A1C6SCD7_9ACTN</name>
<proteinExistence type="predicted"/>
<evidence type="ECO:0000313" key="2">
    <source>
        <dbReference type="Proteomes" id="UP000198906"/>
    </source>
</evidence>
<keyword evidence="2" id="KW-1185">Reference proteome</keyword>
<protein>
    <submittedName>
        <fullName evidence="1">Uncharacterized protein</fullName>
    </submittedName>
</protein>
<sequence length="235" mass="26256">MANDMAEFPVRRATLWQDAVRLLLLLDAAAKPVDADAPEVPVGAVGVVYTQVRLQKLDFWVRNPDYLANELLNDYEADPESPGLVDEAARILAGQEPDLRRFPMLRHRFGAFEELDNALAVLVEKGLARKRHRLGGERIIQHNYYLLEQGRTTAAGLVSEAPALQWYLERTRMVVNLVDGVGGTQIKDRQYLQRDYAGTPIGSYIPAITEQVRARLEALRPSDAPGQARFAAVPQ</sequence>
<dbReference type="EMBL" id="FMHU01000002">
    <property type="protein sequence ID" value="SCL27149.1"/>
    <property type="molecule type" value="Genomic_DNA"/>
</dbReference>
<accession>A0A1C6SCD7</accession>
<organism evidence="1 2">
    <name type="scientific">Micromonospora inyonensis</name>
    <dbReference type="NCBI Taxonomy" id="47866"/>
    <lineage>
        <taxon>Bacteria</taxon>
        <taxon>Bacillati</taxon>
        <taxon>Actinomycetota</taxon>
        <taxon>Actinomycetes</taxon>
        <taxon>Micromonosporales</taxon>
        <taxon>Micromonosporaceae</taxon>
        <taxon>Micromonospora</taxon>
    </lineage>
</organism>
<dbReference type="AlphaFoldDB" id="A0A1C6SCD7"/>
<dbReference type="Proteomes" id="UP000198906">
    <property type="component" value="Unassembled WGS sequence"/>
</dbReference>
<reference evidence="2" key="1">
    <citation type="submission" date="2016-06" db="EMBL/GenBank/DDBJ databases">
        <authorList>
            <person name="Varghese N."/>
        </authorList>
    </citation>
    <scope>NUCLEOTIDE SEQUENCE [LARGE SCALE GENOMIC DNA]</scope>
    <source>
        <strain evidence="2">DSM 46123</strain>
    </source>
</reference>
<evidence type="ECO:0000313" key="1">
    <source>
        <dbReference type="EMBL" id="SCL27149.1"/>
    </source>
</evidence>